<accession>A0A1F5E4F2</accession>
<dbReference type="Gene3D" id="3.30.1330.50">
    <property type="entry name" value="2-C-methyl-D-erythritol 2,4-cyclodiphosphate synthase"/>
    <property type="match status" value="1"/>
</dbReference>
<dbReference type="GO" id="GO:0046872">
    <property type="term" value="F:metal ion binding"/>
    <property type="evidence" value="ECO:0007669"/>
    <property type="project" value="UniProtKB-KW"/>
</dbReference>
<dbReference type="PANTHER" id="PTHR43181:SF1">
    <property type="entry name" value="2-C-METHYL-D-ERYTHRITOL 2,4-CYCLODIPHOSPHATE SYNTHASE, CHLOROPLASTIC"/>
    <property type="match status" value="1"/>
</dbReference>
<feature type="domain" description="2-C-methyl-D-erythritol 2,4-cyclodiphosphate synthase" evidence="9">
    <location>
        <begin position="7"/>
        <end position="159"/>
    </location>
</feature>
<dbReference type="AlphaFoldDB" id="A0A1F5E4F2"/>
<dbReference type="NCBIfam" id="TIGR00151">
    <property type="entry name" value="ispF"/>
    <property type="match status" value="1"/>
</dbReference>
<evidence type="ECO:0000256" key="3">
    <source>
        <dbReference type="ARBA" id="ARBA00004709"/>
    </source>
</evidence>
<evidence type="ECO:0000256" key="2">
    <source>
        <dbReference type="ARBA" id="ARBA00001968"/>
    </source>
</evidence>
<evidence type="ECO:0000256" key="1">
    <source>
        <dbReference type="ARBA" id="ARBA00000200"/>
    </source>
</evidence>
<evidence type="ECO:0000256" key="7">
    <source>
        <dbReference type="ARBA" id="ARBA00023239"/>
    </source>
</evidence>
<keyword evidence="5" id="KW-0479">Metal-binding</keyword>
<evidence type="ECO:0000313" key="11">
    <source>
        <dbReference type="Proteomes" id="UP000177006"/>
    </source>
</evidence>
<comment type="caution">
    <text evidence="10">The sequence shown here is derived from an EMBL/GenBank/DDBJ whole genome shotgun (WGS) entry which is preliminary data.</text>
</comment>
<comment type="similarity">
    <text evidence="8">Belongs to the IspF family.</text>
</comment>
<evidence type="ECO:0000256" key="5">
    <source>
        <dbReference type="ARBA" id="ARBA00022723"/>
    </source>
</evidence>
<protein>
    <recommendedName>
        <fullName evidence="4 8">2-C-methyl-D-erythritol 2,4-cyclodiphosphate synthase</fullName>
        <ecNumber evidence="4 8">4.6.1.12</ecNumber>
    </recommendedName>
</protein>
<evidence type="ECO:0000256" key="4">
    <source>
        <dbReference type="ARBA" id="ARBA00012579"/>
    </source>
</evidence>
<evidence type="ECO:0000256" key="8">
    <source>
        <dbReference type="RuleBase" id="RU004395"/>
    </source>
</evidence>
<comment type="pathway">
    <text evidence="3">Isoprenoid biosynthesis; isopentenyl diphosphate biosynthesis via DXP pathway; isopentenyl diphosphate from 1-deoxy-D-xylulose 5-phosphate: step 4/6.</text>
</comment>
<dbReference type="InterPro" id="IPR036571">
    <property type="entry name" value="MECDP_synthase_sf"/>
</dbReference>
<dbReference type="Pfam" id="PF02542">
    <property type="entry name" value="YgbB"/>
    <property type="match status" value="1"/>
</dbReference>
<organism evidence="10 11">
    <name type="scientific">Candidatus Beckwithbacteria bacterium RBG_13_42_9</name>
    <dbReference type="NCBI Taxonomy" id="1797457"/>
    <lineage>
        <taxon>Bacteria</taxon>
        <taxon>Candidatus Beckwithiibacteriota</taxon>
    </lineage>
</organism>
<dbReference type="STRING" id="1797457.A2160_00660"/>
<dbReference type="CDD" id="cd00554">
    <property type="entry name" value="MECDP_synthase"/>
    <property type="match status" value="1"/>
</dbReference>
<sequence>MTNQFAFRIGLGQDSHIFSSLPKPLFLGGVKIGSSGGLEANSDGDVILHALANAVSSAIGGDSLGTWADDLCQKGIKESKIYVLEVVKKMVQLHWHIVNISISVEALKPRLSLAEIAQIKKSLAELLNLEINQIGITFTSGEGSFGKGEGIQVLAAVLLGGENDQN</sequence>
<dbReference type="SUPFAM" id="SSF69765">
    <property type="entry name" value="IpsF-like"/>
    <property type="match status" value="1"/>
</dbReference>
<evidence type="ECO:0000256" key="6">
    <source>
        <dbReference type="ARBA" id="ARBA00023229"/>
    </source>
</evidence>
<keyword evidence="7 8" id="KW-0456">Lyase</keyword>
<gene>
    <name evidence="10" type="ORF">A2160_00660</name>
</gene>
<dbReference type="PROSITE" id="PS01350">
    <property type="entry name" value="ISPF"/>
    <property type="match status" value="1"/>
</dbReference>
<dbReference type="EMBL" id="MEZK01000023">
    <property type="protein sequence ID" value="OGD62289.1"/>
    <property type="molecule type" value="Genomic_DNA"/>
</dbReference>
<dbReference type="UniPathway" id="UPA00056">
    <property type="reaction ID" value="UER00095"/>
</dbReference>
<name>A0A1F5E4F2_9BACT</name>
<comment type="cofactor">
    <cofactor evidence="2">
        <name>a divalent metal cation</name>
        <dbReference type="ChEBI" id="CHEBI:60240"/>
    </cofactor>
</comment>
<dbReference type="InterPro" id="IPR003526">
    <property type="entry name" value="MECDP_synthase"/>
</dbReference>
<dbReference type="Proteomes" id="UP000177006">
    <property type="component" value="Unassembled WGS sequence"/>
</dbReference>
<dbReference type="GO" id="GO:0016114">
    <property type="term" value="P:terpenoid biosynthetic process"/>
    <property type="evidence" value="ECO:0007669"/>
    <property type="project" value="InterPro"/>
</dbReference>
<keyword evidence="6 8" id="KW-0414">Isoprene biosynthesis</keyword>
<evidence type="ECO:0000313" key="10">
    <source>
        <dbReference type="EMBL" id="OGD62289.1"/>
    </source>
</evidence>
<proteinExistence type="inferred from homology"/>
<dbReference type="PANTHER" id="PTHR43181">
    <property type="entry name" value="2-C-METHYL-D-ERYTHRITOL 2,4-CYCLODIPHOSPHATE SYNTHASE, CHLOROPLASTIC"/>
    <property type="match status" value="1"/>
</dbReference>
<dbReference type="GO" id="GO:0019288">
    <property type="term" value="P:isopentenyl diphosphate biosynthetic process, methylerythritol 4-phosphate pathway"/>
    <property type="evidence" value="ECO:0007669"/>
    <property type="project" value="UniProtKB-UniPathway"/>
</dbReference>
<dbReference type="InterPro" id="IPR020555">
    <property type="entry name" value="MECDP_synthase_CS"/>
</dbReference>
<dbReference type="EC" id="4.6.1.12" evidence="4 8"/>
<reference evidence="10 11" key="1">
    <citation type="journal article" date="2016" name="Nat. Commun.">
        <title>Thousands of microbial genomes shed light on interconnected biogeochemical processes in an aquifer system.</title>
        <authorList>
            <person name="Anantharaman K."/>
            <person name="Brown C.T."/>
            <person name="Hug L.A."/>
            <person name="Sharon I."/>
            <person name="Castelle C.J."/>
            <person name="Probst A.J."/>
            <person name="Thomas B.C."/>
            <person name="Singh A."/>
            <person name="Wilkins M.J."/>
            <person name="Karaoz U."/>
            <person name="Brodie E.L."/>
            <person name="Williams K.H."/>
            <person name="Hubbard S.S."/>
            <person name="Banfield J.F."/>
        </authorList>
    </citation>
    <scope>NUCLEOTIDE SEQUENCE [LARGE SCALE GENOMIC DNA]</scope>
</reference>
<dbReference type="GO" id="GO:0008685">
    <property type="term" value="F:2-C-methyl-D-erythritol 2,4-cyclodiphosphate synthase activity"/>
    <property type="evidence" value="ECO:0007669"/>
    <property type="project" value="UniProtKB-EC"/>
</dbReference>
<evidence type="ECO:0000259" key="9">
    <source>
        <dbReference type="Pfam" id="PF02542"/>
    </source>
</evidence>
<comment type="catalytic activity">
    <reaction evidence="1 8">
        <text>4-CDP-2-C-methyl-D-erythritol 2-phosphate = 2-C-methyl-D-erythritol 2,4-cyclic diphosphate + CMP</text>
        <dbReference type="Rhea" id="RHEA:23864"/>
        <dbReference type="ChEBI" id="CHEBI:57919"/>
        <dbReference type="ChEBI" id="CHEBI:58483"/>
        <dbReference type="ChEBI" id="CHEBI:60377"/>
        <dbReference type="EC" id="4.6.1.12"/>
    </reaction>
</comment>